<dbReference type="PANTHER" id="PTHR43711">
    <property type="entry name" value="TWO-COMPONENT HISTIDINE KINASE"/>
    <property type="match status" value="1"/>
</dbReference>
<feature type="transmembrane region" description="Helical" evidence="7">
    <location>
        <begin position="147"/>
        <end position="167"/>
    </location>
</feature>
<dbReference type="AlphaFoldDB" id="A0A3E1NHC5"/>
<feature type="transmembrane region" description="Helical" evidence="7">
    <location>
        <begin position="122"/>
        <end position="142"/>
    </location>
</feature>
<proteinExistence type="predicted"/>
<dbReference type="Gene3D" id="3.30.565.10">
    <property type="entry name" value="Histidine kinase-like ATPase, C-terminal domain"/>
    <property type="match status" value="1"/>
</dbReference>
<gene>
    <name evidence="9" type="ORF">DXN05_15215</name>
</gene>
<feature type="transmembrane region" description="Helical" evidence="7">
    <location>
        <begin position="31"/>
        <end position="50"/>
    </location>
</feature>
<keyword evidence="7" id="KW-0472">Membrane</keyword>
<keyword evidence="10" id="KW-1185">Reference proteome</keyword>
<dbReference type="Gene3D" id="1.10.287.130">
    <property type="match status" value="1"/>
</dbReference>
<reference evidence="9 10" key="1">
    <citation type="submission" date="2018-08" db="EMBL/GenBank/DDBJ databases">
        <title>Chitinophagaceae sp. K23C18032701, a novel bacterium isolated from forest soil.</title>
        <authorList>
            <person name="Wang C."/>
        </authorList>
    </citation>
    <scope>NUCLEOTIDE SEQUENCE [LARGE SCALE GENOMIC DNA]</scope>
    <source>
        <strain evidence="9 10">K23C18032701</strain>
    </source>
</reference>
<evidence type="ECO:0000259" key="8">
    <source>
        <dbReference type="PROSITE" id="PS50109"/>
    </source>
</evidence>
<organism evidence="9 10">
    <name type="scientific">Deminuibacter soli</name>
    <dbReference type="NCBI Taxonomy" id="2291815"/>
    <lineage>
        <taxon>Bacteria</taxon>
        <taxon>Pseudomonadati</taxon>
        <taxon>Bacteroidota</taxon>
        <taxon>Chitinophagia</taxon>
        <taxon>Chitinophagales</taxon>
        <taxon>Chitinophagaceae</taxon>
        <taxon>Deminuibacter</taxon>
    </lineage>
</organism>
<dbReference type="InterPro" id="IPR005467">
    <property type="entry name" value="His_kinase_dom"/>
</dbReference>
<dbReference type="PRINTS" id="PR00344">
    <property type="entry name" value="BCTRLSENSOR"/>
</dbReference>
<feature type="domain" description="Histidine kinase" evidence="8">
    <location>
        <begin position="227"/>
        <end position="442"/>
    </location>
</feature>
<dbReference type="InterPro" id="IPR036097">
    <property type="entry name" value="HisK_dim/P_sf"/>
</dbReference>
<dbReference type="OrthoDB" id="9757990at2"/>
<evidence type="ECO:0000313" key="9">
    <source>
        <dbReference type="EMBL" id="RFM27366.1"/>
    </source>
</evidence>
<dbReference type="InterPro" id="IPR050736">
    <property type="entry name" value="Sensor_HK_Regulatory"/>
</dbReference>
<feature type="transmembrane region" description="Helical" evidence="7">
    <location>
        <begin position="173"/>
        <end position="194"/>
    </location>
</feature>
<comment type="caution">
    <text evidence="9">The sequence shown here is derived from an EMBL/GenBank/DDBJ whole genome shotgun (WGS) entry which is preliminary data.</text>
</comment>
<comment type="catalytic activity">
    <reaction evidence="1">
        <text>ATP + protein L-histidine = ADP + protein N-phospho-L-histidine.</text>
        <dbReference type="EC" id="2.7.13.3"/>
    </reaction>
</comment>
<evidence type="ECO:0000256" key="1">
    <source>
        <dbReference type="ARBA" id="ARBA00000085"/>
    </source>
</evidence>
<evidence type="ECO:0000256" key="3">
    <source>
        <dbReference type="ARBA" id="ARBA00022553"/>
    </source>
</evidence>
<dbReference type="SMART" id="SM00387">
    <property type="entry name" value="HATPase_c"/>
    <property type="match status" value="1"/>
</dbReference>
<dbReference type="SMART" id="SM00388">
    <property type="entry name" value="HisKA"/>
    <property type="match status" value="1"/>
</dbReference>
<keyword evidence="5 9" id="KW-0418">Kinase</keyword>
<dbReference type="InterPro" id="IPR004358">
    <property type="entry name" value="Sig_transdc_His_kin-like_C"/>
</dbReference>
<dbReference type="Pfam" id="PF00512">
    <property type="entry name" value="HisKA"/>
    <property type="match status" value="1"/>
</dbReference>
<keyword evidence="4" id="KW-0808">Transferase</keyword>
<evidence type="ECO:0000256" key="7">
    <source>
        <dbReference type="SAM" id="Phobius"/>
    </source>
</evidence>
<keyword evidence="7" id="KW-0812">Transmembrane</keyword>
<name>A0A3E1NHC5_9BACT</name>
<dbReference type="PANTHER" id="PTHR43711:SF31">
    <property type="entry name" value="HISTIDINE KINASE"/>
    <property type="match status" value="1"/>
</dbReference>
<dbReference type="PROSITE" id="PS50109">
    <property type="entry name" value="HIS_KIN"/>
    <property type="match status" value="1"/>
</dbReference>
<dbReference type="RefSeq" id="WP_116848124.1">
    <property type="nucleotide sequence ID" value="NZ_QTJU01000005.1"/>
</dbReference>
<evidence type="ECO:0000256" key="4">
    <source>
        <dbReference type="ARBA" id="ARBA00022679"/>
    </source>
</evidence>
<keyword evidence="7" id="KW-1133">Transmembrane helix</keyword>
<feature type="transmembrane region" description="Helical" evidence="7">
    <location>
        <begin position="96"/>
        <end position="116"/>
    </location>
</feature>
<dbReference type="GO" id="GO:0000155">
    <property type="term" value="F:phosphorelay sensor kinase activity"/>
    <property type="evidence" value="ECO:0007669"/>
    <property type="project" value="InterPro"/>
</dbReference>
<dbReference type="Pfam" id="PF02518">
    <property type="entry name" value="HATPase_c"/>
    <property type="match status" value="1"/>
</dbReference>
<dbReference type="EMBL" id="QTJU01000005">
    <property type="protein sequence ID" value="RFM27366.1"/>
    <property type="molecule type" value="Genomic_DNA"/>
</dbReference>
<evidence type="ECO:0000256" key="2">
    <source>
        <dbReference type="ARBA" id="ARBA00012438"/>
    </source>
</evidence>
<dbReference type="InterPro" id="IPR003661">
    <property type="entry name" value="HisK_dim/P_dom"/>
</dbReference>
<protein>
    <recommendedName>
        <fullName evidence="2">histidine kinase</fullName>
        <ecNumber evidence="2">2.7.13.3</ecNumber>
    </recommendedName>
</protein>
<evidence type="ECO:0000256" key="6">
    <source>
        <dbReference type="ARBA" id="ARBA00023012"/>
    </source>
</evidence>
<feature type="transmembrane region" description="Helical" evidence="7">
    <location>
        <begin position="62"/>
        <end position="84"/>
    </location>
</feature>
<dbReference type="CDD" id="cd00082">
    <property type="entry name" value="HisKA"/>
    <property type="match status" value="1"/>
</dbReference>
<accession>A0A3E1NHC5</accession>
<sequence>MTLYLFTAIDKAYRKDFQQTVRLQNLKVTGWLARFVGVTCLLLFASALVINYNKTLPGVWQYYAKVLLFLFCTAFACITTIALVQRKTTAEKLVRYHFITLLYSLLFITGCMWFTFVQPNNLRSTLVMMVVGLVVISVLMVFNWRELLLIAGTCGTVFVVACQHYQVMYTLQVFSFFVLAFITMAFLLIARMLYSYHVNYYLQIRIIAEQNKVIAQVSDVKSDILAQVVHDLRNPVSAIRAVLGLLNDYPHSEKQKEEYVHWMQQSCAQAEIIIDELINAARQKNISGLQTQCVSLNEWLETICDQWQRRLPPEKQLQLKLPGKAVHGNIHTANLQRAVDNIIHNAVKFTPAEGNITLGLNRYHSGVRITIADNGIGIPEALLPTLFDRFSASGRAGVANESSSGLGLHVSKQLIEAHGGSLTVTSHVNEGSVFNIHLPFSIL</sequence>
<dbReference type="InterPro" id="IPR003594">
    <property type="entry name" value="HATPase_dom"/>
</dbReference>
<dbReference type="Proteomes" id="UP000261284">
    <property type="component" value="Unassembled WGS sequence"/>
</dbReference>
<dbReference type="SUPFAM" id="SSF55874">
    <property type="entry name" value="ATPase domain of HSP90 chaperone/DNA topoisomerase II/histidine kinase"/>
    <property type="match status" value="1"/>
</dbReference>
<keyword evidence="6" id="KW-0902">Two-component regulatory system</keyword>
<keyword evidence="3" id="KW-0597">Phosphoprotein</keyword>
<evidence type="ECO:0000256" key="5">
    <source>
        <dbReference type="ARBA" id="ARBA00022777"/>
    </source>
</evidence>
<dbReference type="InterPro" id="IPR036890">
    <property type="entry name" value="HATPase_C_sf"/>
</dbReference>
<evidence type="ECO:0000313" key="10">
    <source>
        <dbReference type="Proteomes" id="UP000261284"/>
    </source>
</evidence>
<dbReference type="EC" id="2.7.13.3" evidence="2"/>
<dbReference type="SUPFAM" id="SSF47384">
    <property type="entry name" value="Homodimeric domain of signal transducing histidine kinase"/>
    <property type="match status" value="1"/>
</dbReference>
<dbReference type="CDD" id="cd00075">
    <property type="entry name" value="HATPase"/>
    <property type="match status" value="1"/>
</dbReference>